<keyword evidence="11" id="KW-0460">Magnesium</keyword>
<comment type="function">
    <text evidence="11">Catalyzes the specific phosphorylation of the 3-hydroxyl group of shikimic acid using ATP as a cosubstrate.</text>
</comment>
<keyword evidence="4 11" id="KW-0028">Amino-acid biosynthesis</keyword>
<dbReference type="Pfam" id="PF01202">
    <property type="entry name" value="SKI"/>
    <property type="match status" value="1"/>
</dbReference>
<sequence length="180" mass="19784">MPVAMPLKLQRHLVLIGPMASGKSTLGQHFATQHGLTFIDTDRRIVAKHGTIPSIFATQGEHGFREIEAREVAAVLSAADEPSVVSLGGGAILDTGTQQLLESCVVVFLDADLETVRPRIVRDTGRPLLAGDAVERWQEMSRRRRPTYLKLADHVLVTRGKSQQDLVEELSAMLEERLTP</sequence>
<dbReference type="GO" id="GO:0009423">
    <property type="term" value="P:chorismate biosynthetic process"/>
    <property type="evidence" value="ECO:0007669"/>
    <property type="project" value="UniProtKB-UniRule"/>
</dbReference>
<dbReference type="GO" id="GO:0008652">
    <property type="term" value="P:amino acid biosynthetic process"/>
    <property type="evidence" value="ECO:0007669"/>
    <property type="project" value="UniProtKB-KW"/>
</dbReference>
<keyword evidence="8 11" id="KW-0067">ATP-binding</keyword>
<feature type="binding site" evidence="11">
    <location>
        <position position="89"/>
    </location>
    <ligand>
        <name>substrate</name>
    </ligand>
</feature>
<evidence type="ECO:0000256" key="8">
    <source>
        <dbReference type="ARBA" id="ARBA00022840"/>
    </source>
</evidence>
<evidence type="ECO:0000256" key="6">
    <source>
        <dbReference type="ARBA" id="ARBA00022741"/>
    </source>
</evidence>
<comment type="cofactor">
    <cofactor evidence="11">
        <name>Mg(2+)</name>
        <dbReference type="ChEBI" id="CHEBI:18420"/>
    </cofactor>
    <text evidence="11">Binds 1 Mg(2+) ion per subunit.</text>
</comment>
<dbReference type="GO" id="GO:0004765">
    <property type="term" value="F:shikimate kinase activity"/>
    <property type="evidence" value="ECO:0007669"/>
    <property type="project" value="UniProtKB-UniRule"/>
</dbReference>
<keyword evidence="5 11" id="KW-0808">Transferase</keyword>
<keyword evidence="13" id="KW-1185">Reference proteome</keyword>
<gene>
    <name evidence="11" type="primary">aroK</name>
    <name evidence="12" type="ORF">D477_007099</name>
</gene>
<comment type="similarity">
    <text evidence="2 11">Belongs to the shikimate kinase family.</text>
</comment>
<dbReference type="PANTHER" id="PTHR21087:SF16">
    <property type="entry name" value="SHIKIMATE KINASE 1, CHLOROPLASTIC"/>
    <property type="match status" value="1"/>
</dbReference>
<comment type="caution">
    <text evidence="12">The sequence shown here is derived from an EMBL/GenBank/DDBJ whole genome shotgun (WGS) entry which is preliminary data.</text>
</comment>
<feature type="binding site" evidence="11">
    <location>
        <position position="126"/>
    </location>
    <ligand>
        <name>ATP</name>
        <dbReference type="ChEBI" id="CHEBI:30616"/>
    </ligand>
</feature>
<dbReference type="InterPro" id="IPR031322">
    <property type="entry name" value="Shikimate/glucono_kinase"/>
</dbReference>
<comment type="subcellular location">
    <subcellularLocation>
        <location evidence="11">Cytoplasm</location>
    </subcellularLocation>
</comment>
<feature type="binding site" evidence="11">
    <location>
        <position position="42"/>
    </location>
    <ligand>
        <name>substrate</name>
    </ligand>
</feature>
<dbReference type="PRINTS" id="PR01100">
    <property type="entry name" value="SHIKIMTKNASE"/>
</dbReference>
<dbReference type="EMBL" id="ANPE02000094">
    <property type="protein sequence ID" value="EMY34914.1"/>
    <property type="molecule type" value="Genomic_DNA"/>
</dbReference>
<dbReference type="PROSITE" id="PS01128">
    <property type="entry name" value="SHIKIMATE_KINASE"/>
    <property type="match status" value="1"/>
</dbReference>
<dbReference type="GO" id="GO:0009073">
    <property type="term" value="P:aromatic amino acid family biosynthetic process"/>
    <property type="evidence" value="ECO:0007669"/>
    <property type="project" value="UniProtKB-KW"/>
</dbReference>
<evidence type="ECO:0000256" key="1">
    <source>
        <dbReference type="ARBA" id="ARBA00004842"/>
    </source>
</evidence>
<evidence type="ECO:0000313" key="13">
    <source>
        <dbReference type="Proteomes" id="UP000010729"/>
    </source>
</evidence>
<evidence type="ECO:0000256" key="7">
    <source>
        <dbReference type="ARBA" id="ARBA00022777"/>
    </source>
</evidence>
<evidence type="ECO:0000256" key="9">
    <source>
        <dbReference type="ARBA" id="ARBA00023141"/>
    </source>
</evidence>
<organism evidence="12 13">
    <name type="scientific">Arthrobacter crystallopoietes BAB-32</name>
    <dbReference type="NCBI Taxonomy" id="1246476"/>
    <lineage>
        <taxon>Bacteria</taxon>
        <taxon>Bacillati</taxon>
        <taxon>Actinomycetota</taxon>
        <taxon>Actinomycetes</taxon>
        <taxon>Micrococcales</taxon>
        <taxon>Micrococcaceae</taxon>
        <taxon>Crystallibacter</taxon>
    </lineage>
</organism>
<comment type="catalytic activity">
    <reaction evidence="10 11">
        <text>shikimate + ATP = 3-phosphoshikimate + ADP + H(+)</text>
        <dbReference type="Rhea" id="RHEA:13121"/>
        <dbReference type="ChEBI" id="CHEBI:15378"/>
        <dbReference type="ChEBI" id="CHEBI:30616"/>
        <dbReference type="ChEBI" id="CHEBI:36208"/>
        <dbReference type="ChEBI" id="CHEBI:145989"/>
        <dbReference type="ChEBI" id="CHEBI:456216"/>
        <dbReference type="EC" id="2.7.1.71"/>
    </reaction>
</comment>
<keyword evidence="7 11" id="KW-0418">Kinase</keyword>
<dbReference type="CDD" id="cd00464">
    <property type="entry name" value="SK"/>
    <property type="match status" value="1"/>
</dbReference>
<dbReference type="GO" id="GO:0000287">
    <property type="term" value="F:magnesium ion binding"/>
    <property type="evidence" value="ECO:0007669"/>
    <property type="project" value="UniProtKB-UniRule"/>
</dbReference>
<keyword evidence="6 11" id="KW-0547">Nucleotide-binding</keyword>
<dbReference type="Gene3D" id="3.40.50.300">
    <property type="entry name" value="P-loop containing nucleotide triphosphate hydrolases"/>
    <property type="match status" value="1"/>
</dbReference>
<evidence type="ECO:0000256" key="3">
    <source>
        <dbReference type="ARBA" id="ARBA00012154"/>
    </source>
</evidence>
<comment type="subunit">
    <text evidence="11">Monomer.</text>
</comment>
<evidence type="ECO:0000256" key="4">
    <source>
        <dbReference type="ARBA" id="ARBA00022605"/>
    </source>
</evidence>
<feature type="binding site" evidence="11">
    <location>
        <position position="65"/>
    </location>
    <ligand>
        <name>substrate</name>
    </ligand>
</feature>
<dbReference type="PANTHER" id="PTHR21087">
    <property type="entry name" value="SHIKIMATE KINASE"/>
    <property type="match status" value="1"/>
</dbReference>
<keyword evidence="11" id="KW-0963">Cytoplasm</keyword>
<feature type="binding site" evidence="11">
    <location>
        <position position="144"/>
    </location>
    <ligand>
        <name>substrate</name>
    </ligand>
</feature>
<evidence type="ECO:0000256" key="10">
    <source>
        <dbReference type="ARBA" id="ARBA00048567"/>
    </source>
</evidence>
<dbReference type="InterPro" id="IPR023000">
    <property type="entry name" value="Shikimate_kinase_CS"/>
</dbReference>
<dbReference type="InterPro" id="IPR000623">
    <property type="entry name" value="Shikimate_kinase/TSH1"/>
</dbReference>
<dbReference type="InterPro" id="IPR027417">
    <property type="entry name" value="P-loop_NTPase"/>
</dbReference>
<keyword evidence="11" id="KW-0479">Metal-binding</keyword>
<feature type="binding site" evidence="11">
    <location>
        <position position="24"/>
    </location>
    <ligand>
        <name>Mg(2+)</name>
        <dbReference type="ChEBI" id="CHEBI:18420"/>
    </ligand>
</feature>
<dbReference type="SUPFAM" id="SSF52540">
    <property type="entry name" value="P-loop containing nucleoside triphosphate hydrolases"/>
    <property type="match status" value="1"/>
</dbReference>
<evidence type="ECO:0000256" key="11">
    <source>
        <dbReference type="HAMAP-Rule" id="MF_00109"/>
    </source>
</evidence>
<feature type="binding site" evidence="11">
    <location>
        <begin position="20"/>
        <end position="25"/>
    </location>
    <ligand>
        <name>ATP</name>
        <dbReference type="ChEBI" id="CHEBI:30616"/>
    </ligand>
</feature>
<reference evidence="12 13" key="1">
    <citation type="journal article" date="2013" name="Genome Announc.">
        <title>Draft Genome Sequence of Arthrobacter crystallopoietes Strain BAB-32, Revealing Genes for Bioremediation.</title>
        <authorList>
            <person name="Joshi M.N."/>
            <person name="Pandit A.S."/>
            <person name="Sharma A."/>
            <person name="Pandya R.V."/>
            <person name="Desai S.M."/>
            <person name="Saxena A.K."/>
            <person name="Bagatharia S.B."/>
        </authorList>
    </citation>
    <scope>NUCLEOTIDE SEQUENCE [LARGE SCALE GENOMIC DNA]</scope>
    <source>
        <strain evidence="12 13">BAB-32</strain>
    </source>
</reference>
<evidence type="ECO:0000256" key="5">
    <source>
        <dbReference type="ARBA" id="ARBA00022679"/>
    </source>
</evidence>
<comment type="pathway">
    <text evidence="1 11">Metabolic intermediate biosynthesis; chorismate biosynthesis; chorismate from D-erythrose 4-phosphate and phosphoenolpyruvate: step 5/7.</text>
</comment>
<name>N1V4H7_9MICC</name>
<dbReference type="UniPathway" id="UPA00053">
    <property type="reaction ID" value="UER00088"/>
</dbReference>
<protein>
    <recommendedName>
        <fullName evidence="3 11">Shikimate kinase</fullName>
        <shortName evidence="11">SK</shortName>
        <ecNumber evidence="3 11">2.7.1.71</ecNumber>
    </recommendedName>
</protein>
<dbReference type="GO" id="GO:0005829">
    <property type="term" value="C:cytosol"/>
    <property type="evidence" value="ECO:0007669"/>
    <property type="project" value="TreeGrafter"/>
</dbReference>
<dbReference type="GO" id="GO:0005524">
    <property type="term" value="F:ATP binding"/>
    <property type="evidence" value="ECO:0007669"/>
    <property type="project" value="UniProtKB-UniRule"/>
</dbReference>
<evidence type="ECO:0000256" key="2">
    <source>
        <dbReference type="ARBA" id="ARBA00006997"/>
    </source>
</evidence>
<comment type="caution">
    <text evidence="11">Lacks conserved residue(s) required for the propagation of feature annotation.</text>
</comment>
<evidence type="ECO:0000313" key="12">
    <source>
        <dbReference type="EMBL" id="EMY34914.1"/>
    </source>
</evidence>
<accession>N1V4H7</accession>
<dbReference type="HAMAP" id="MF_00109">
    <property type="entry name" value="Shikimate_kinase"/>
    <property type="match status" value="1"/>
</dbReference>
<dbReference type="EC" id="2.7.1.71" evidence="3 11"/>
<dbReference type="AlphaFoldDB" id="N1V4H7"/>
<keyword evidence="9 11" id="KW-0057">Aromatic amino acid biosynthesis</keyword>
<dbReference type="Proteomes" id="UP000010729">
    <property type="component" value="Unassembled WGS sequence"/>
</dbReference>
<proteinExistence type="inferred from homology"/>